<evidence type="ECO:0000313" key="3">
    <source>
        <dbReference type="EMBL" id="SFN00586.1"/>
    </source>
</evidence>
<sequence length="528" mass="56113">MIDRIGMRHAKLHDIMPRLTITGGPLAGQQFSFTDSVVIGRGAYADIRIDDPTVSRRHAEVHCGVDGIWRIHDLGSANGIMHGGHAVRGELMIDGRVELVIGEVEVELSTAELEEAVPDGQRPFHQMLDRLELMAWVAALPTRREDPALLIGQVLDTVLGGFDGCTRVGLFVNRPGSATLIPYAWRDKSGDNETRPEAGLAQACLRHFDGLAGGHAAIEPLGVAAAPAGILAAPVILAGETLGVFVAESERADTWNPLDRSVAKAIASVIAGLLEAERSSQPERRVAERDLLLARRVQQHFLPQSQIRLPGYQLAEAYVPARVVGGDHYDYFSFADDRVGMIIADVSGKAVSAALVMARFGMAVRLLASQACNPVDLLVTLNILLLDELEPGMFVTAQVLAVHAESGDVEIANAGHPAPWVRSADGHVTELVIDSGAALGANAQTRFGTLKTRLEPGACLLLYSDGLNEAENEAGEQFGMERVVAVMASASDATTALAGINNALASYVGSAAAVDDLTLLLISRDHTA</sequence>
<organism evidence="3 4">
    <name type="scientific">Dokdonella immobilis</name>
    <dbReference type="NCBI Taxonomy" id="578942"/>
    <lineage>
        <taxon>Bacteria</taxon>
        <taxon>Pseudomonadati</taxon>
        <taxon>Pseudomonadota</taxon>
        <taxon>Gammaproteobacteria</taxon>
        <taxon>Lysobacterales</taxon>
        <taxon>Rhodanobacteraceae</taxon>
        <taxon>Dokdonella</taxon>
    </lineage>
</organism>
<dbReference type="SUPFAM" id="SSF49879">
    <property type="entry name" value="SMAD/FHA domain"/>
    <property type="match status" value="1"/>
</dbReference>
<dbReference type="CDD" id="cd00060">
    <property type="entry name" value="FHA"/>
    <property type="match status" value="1"/>
</dbReference>
<dbReference type="SUPFAM" id="SSF55781">
    <property type="entry name" value="GAF domain-like"/>
    <property type="match status" value="1"/>
</dbReference>
<dbReference type="PROSITE" id="PS50006">
    <property type="entry name" value="FHA_DOMAIN"/>
    <property type="match status" value="1"/>
</dbReference>
<evidence type="ECO:0000256" key="1">
    <source>
        <dbReference type="ARBA" id="ARBA00022801"/>
    </source>
</evidence>
<reference evidence="3 4" key="1">
    <citation type="submission" date="2016-10" db="EMBL/GenBank/DDBJ databases">
        <authorList>
            <person name="de Groot N.N."/>
        </authorList>
    </citation>
    <scope>NUCLEOTIDE SEQUENCE [LARGE SCALE GENOMIC DNA]</scope>
    <source>
        <strain evidence="3 4">CGMCC 1.7659</strain>
    </source>
</reference>
<dbReference type="InterPro" id="IPR008984">
    <property type="entry name" value="SMAD_FHA_dom_sf"/>
</dbReference>
<dbReference type="AlphaFoldDB" id="A0A1I4VHK0"/>
<keyword evidence="1" id="KW-0378">Hydrolase</keyword>
<dbReference type="InterPro" id="IPR001932">
    <property type="entry name" value="PPM-type_phosphatase-like_dom"/>
</dbReference>
<dbReference type="Pfam" id="PF00498">
    <property type="entry name" value="FHA"/>
    <property type="match status" value="1"/>
</dbReference>
<dbReference type="SMART" id="SM00240">
    <property type="entry name" value="FHA"/>
    <property type="match status" value="1"/>
</dbReference>
<gene>
    <name evidence="3" type="ORF">SAMN05216289_10290</name>
</gene>
<protein>
    <submittedName>
        <fullName evidence="3">Serine phosphatase RsbU, regulator of sigma subunit</fullName>
    </submittedName>
</protein>
<evidence type="ECO:0000259" key="2">
    <source>
        <dbReference type="PROSITE" id="PS50006"/>
    </source>
</evidence>
<dbReference type="Gene3D" id="2.60.200.20">
    <property type="match status" value="1"/>
</dbReference>
<dbReference type="STRING" id="578942.SAMN05216289_10290"/>
<name>A0A1I4VHK0_9GAMM</name>
<dbReference type="RefSeq" id="WP_139224817.1">
    <property type="nucleotide sequence ID" value="NZ_FOVF01000002.1"/>
</dbReference>
<proteinExistence type="predicted"/>
<evidence type="ECO:0000313" key="4">
    <source>
        <dbReference type="Proteomes" id="UP000198575"/>
    </source>
</evidence>
<dbReference type="OrthoDB" id="9811749at2"/>
<keyword evidence="4" id="KW-1185">Reference proteome</keyword>
<accession>A0A1I4VHK0</accession>
<dbReference type="EMBL" id="FOVF01000002">
    <property type="protein sequence ID" value="SFN00586.1"/>
    <property type="molecule type" value="Genomic_DNA"/>
</dbReference>
<dbReference type="SMART" id="SM00331">
    <property type="entry name" value="PP2C_SIG"/>
    <property type="match status" value="1"/>
</dbReference>
<dbReference type="Proteomes" id="UP000198575">
    <property type="component" value="Unassembled WGS sequence"/>
</dbReference>
<dbReference type="PANTHER" id="PTHR43156">
    <property type="entry name" value="STAGE II SPORULATION PROTEIN E-RELATED"/>
    <property type="match status" value="1"/>
</dbReference>
<dbReference type="SUPFAM" id="SSF81606">
    <property type="entry name" value="PP2C-like"/>
    <property type="match status" value="1"/>
</dbReference>
<feature type="domain" description="FHA" evidence="2">
    <location>
        <begin position="37"/>
        <end position="87"/>
    </location>
</feature>
<dbReference type="InterPro" id="IPR036457">
    <property type="entry name" value="PPM-type-like_dom_sf"/>
</dbReference>
<dbReference type="InterPro" id="IPR000253">
    <property type="entry name" value="FHA_dom"/>
</dbReference>
<dbReference type="Pfam" id="PF07228">
    <property type="entry name" value="SpoIIE"/>
    <property type="match status" value="1"/>
</dbReference>
<dbReference type="Gene3D" id="3.60.40.10">
    <property type="entry name" value="PPM-type phosphatase domain"/>
    <property type="match status" value="1"/>
</dbReference>
<dbReference type="PANTHER" id="PTHR43156:SF2">
    <property type="entry name" value="STAGE II SPORULATION PROTEIN E"/>
    <property type="match status" value="1"/>
</dbReference>
<dbReference type="InterPro" id="IPR052016">
    <property type="entry name" value="Bact_Sigma-Reg"/>
</dbReference>
<dbReference type="GO" id="GO:0016791">
    <property type="term" value="F:phosphatase activity"/>
    <property type="evidence" value="ECO:0007669"/>
    <property type="project" value="TreeGrafter"/>
</dbReference>